<evidence type="ECO:0000256" key="3">
    <source>
        <dbReference type="SAM" id="MobiDB-lite"/>
    </source>
</evidence>
<sequence length="966" mass="101258">MTSPPWPASAADEPDHAWRDALCEARKLLDRHGRLAVTGAWGTGKSTLLDALAGSLPDRPSLRIRAVPGDQDLPFGALTQLLGSPCVNARDLVPDSVPATSFVTSPAVPPCPLVPTTSFGPVTDVERSLRAPGPLPHRVPATDLEPGAPAGPARTGDPRLAMRLALTRVLGSARPVLLLVDGAEWLDAASAQTLAHVLGTLPAGRLAAVATERTTAFPQAAARLLGGHPPVFPLRPLTVTDTAELLGRRALPARWAAGVHGHCGGHRALTEEYLRAAAQDPARYGPQRPPAAVRDRAEVWLSLLPGGVRTTLRAAALVHRPNVALLRDAGCPDAEDHLGHAVAAGAVSAPDPYDLVRFTAGALAEAAAAAGTSAERAGVHRALADAVPDPVQRARHLALARHTADTGTAQDTDDASAVARADGDRQLAAELLLLAARLTPADRAALRLDRLARAADDASAAGRPDLARQAARALDSGRAGRGRRVRALLAVVDAQGQDLSDLETDLAEARRLADGDPALLAAVELRAAIGANVTQGVAAVALHHAGTAAALAAQARDVPLQAAALTMRARTERLCGRHDDAERTLVRALALAVPPGRIGIRNSPEYLAARHALFDDRLRAARAQFLALLPQAGRTGGAEDLVDLWRSLAEAEVRLGSCAAALQWAHRALERTAGAGLSPGPAWYTAAVAHSHGGSFSQARQYALQAVRASREEHDSIHTARGLWILGAVHLHTGDAESAAVALGEVADLEAAGDAADPGSLRWQADAVEALTAVRREGEARALLEAAHAGVGTHDRHAGLRAALTRARAGCVRAAGRTDEAAELLDDAARSFAALDMPVEQGRTLLARGRLERGRRRQAAARTAWQQAREVFREAEAAPWLALAEAALERLSGHQQAAAQSPAGLLTENERRLAALIGHGATNRQAADRMYVSVKTVESMLSRIYRKAGVRSRTQLLTRLTQGPPL</sequence>
<feature type="domain" description="HTH luxR-type" evidence="4">
    <location>
        <begin position="899"/>
        <end position="964"/>
    </location>
</feature>
<dbReference type="GO" id="GO:0006355">
    <property type="term" value="P:regulation of DNA-templated transcription"/>
    <property type="evidence" value="ECO:0007669"/>
    <property type="project" value="InterPro"/>
</dbReference>
<feature type="region of interest" description="Disordered" evidence="3">
    <location>
        <begin position="129"/>
        <end position="156"/>
    </location>
</feature>
<keyword evidence="5" id="KW-0238">DNA-binding</keyword>
<dbReference type="Gene3D" id="3.40.50.300">
    <property type="entry name" value="P-loop containing nucleotide triphosphate hydrolases"/>
    <property type="match status" value="1"/>
</dbReference>
<name>A0A7X0LPJ0_9ACTN</name>
<proteinExistence type="predicted"/>
<dbReference type="Gene3D" id="1.10.10.10">
    <property type="entry name" value="Winged helix-like DNA-binding domain superfamily/Winged helix DNA-binding domain"/>
    <property type="match status" value="1"/>
</dbReference>
<dbReference type="SUPFAM" id="SSF48452">
    <property type="entry name" value="TPR-like"/>
    <property type="match status" value="1"/>
</dbReference>
<dbReference type="Pfam" id="PF00196">
    <property type="entry name" value="GerE"/>
    <property type="match status" value="1"/>
</dbReference>
<dbReference type="Proteomes" id="UP000540423">
    <property type="component" value="Unassembled WGS sequence"/>
</dbReference>
<dbReference type="GO" id="GO:0005524">
    <property type="term" value="F:ATP binding"/>
    <property type="evidence" value="ECO:0007669"/>
    <property type="project" value="UniProtKB-KW"/>
</dbReference>
<dbReference type="InterPro" id="IPR000792">
    <property type="entry name" value="Tscrpt_reg_LuxR_C"/>
</dbReference>
<dbReference type="AlphaFoldDB" id="A0A7X0LPJ0"/>
<reference evidence="5 6" key="1">
    <citation type="submission" date="2020-08" db="EMBL/GenBank/DDBJ databases">
        <title>Genomic Encyclopedia of Type Strains, Phase IV (KMG-IV): sequencing the most valuable type-strain genomes for metagenomic binning, comparative biology and taxonomic classification.</title>
        <authorList>
            <person name="Goeker M."/>
        </authorList>
    </citation>
    <scope>NUCLEOTIDE SEQUENCE [LARGE SCALE GENOMIC DNA]</scope>
    <source>
        <strain evidence="5 6">DSM 40141</strain>
    </source>
</reference>
<dbReference type="InterPro" id="IPR016032">
    <property type="entry name" value="Sig_transdc_resp-reg_C-effctor"/>
</dbReference>
<keyword evidence="6" id="KW-1185">Reference proteome</keyword>
<dbReference type="SMART" id="SM00421">
    <property type="entry name" value="HTH_LUXR"/>
    <property type="match status" value="1"/>
</dbReference>
<dbReference type="Pfam" id="PF13191">
    <property type="entry name" value="AAA_16"/>
    <property type="match status" value="1"/>
</dbReference>
<dbReference type="Gene3D" id="1.25.40.10">
    <property type="entry name" value="Tetratricopeptide repeat domain"/>
    <property type="match status" value="1"/>
</dbReference>
<evidence type="ECO:0000259" key="4">
    <source>
        <dbReference type="PROSITE" id="PS50043"/>
    </source>
</evidence>
<dbReference type="InterPro" id="IPR041664">
    <property type="entry name" value="AAA_16"/>
</dbReference>
<dbReference type="PANTHER" id="PTHR16305:SF35">
    <property type="entry name" value="TRANSCRIPTIONAL ACTIVATOR DOMAIN"/>
    <property type="match status" value="1"/>
</dbReference>
<protein>
    <submittedName>
        <fullName evidence="5">DNA-binding CsgD family transcriptional regulator/energy-coupling factor transporter ATP-binding protein EcfA2</fullName>
    </submittedName>
</protein>
<gene>
    <name evidence="5" type="ORF">HNQ79_002480</name>
</gene>
<dbReference type="CDD" id="cd06170">
    <property type="entry name" value="LuxR_C_like"/>
    <property type="match status" value="1"/>
</dbReference>
<dbReference type="GO" id="GO:0004016">
    <property type="term" value="F:adenylate cyclase activity"/>
    <property type="evidence" value="ECO:0007669"/>
    <property type="project" value="TreeGrafter"/>
</dbReference>
<dbReference type="RefSeq" id="WP_185029910.1">
    <property type="nucleotide sequence ID" value="NZ_BNBN01000005.1"/>
</dbReference>
<dbReference type="InterPro" id="IPR036388">
    <property type="entry name" value="WH-like_DNA-bd_sf"/>
</dbReference>
<accession>A0A7X0LPJ0</accession>
<dbReference type="PRINTS" id="PR00038">
    <property type="entry name" value="HTHLUXR"/>
</dbReference>
<dbReference type="InterPro" id="IPR011990">
    <property type="entry name" value="TPR-like_helical_dom_sf"/>
</dbReference>
<evidence type="ECO:0000256" key="1">
    <source>
        <dbReference type="ARBA" id="ARBA00022741"/>
    </source>
</evidence>
<dbReference type="PANTHER" id="PTHR16305">
    <property type="entry name" value="TESTICULAR SOLUBLE ADENYLYL CYCLASE"/>
    <property type="match status" value="1"/>
</dbReference>
<dbReference type="SUPFAM" id="SSF52540">
    <property type="entry name" value="P-loop containing nucleoside triphosphate hydrolases"/>
    <property type="match status" value="1"/>
</dbReference>
<dbReference type="InterPro" id="IPR027417">
    <property type="entry name" value="P-loop_NTPase"/>
</dbReference>
<dbReference type="EMBL" id="JACHEM010000005">
    <property type="protein sequence ID" value="MBB6436017.1"/>
    <property type="molecule type" value="Genomic_DNA"/>
</dbReference>
<keyword evidence="1" id="KW-0547">Nucleotide-binding</keyword>
<dbReference type="SUPFAM" id="SSF46894">
    <property type="entry name" value="C-terminal effector domain of the bipartite response regulators"/>
    <property type="match status" value="1"/>
</dbReference>
<evidence type="ECO:0000313" key="5">
    <source>
        <dbReference type="EMBL" id="MBB6436017.1"/>
    </source>
</evidence>
<comment type="caution">
    <text evidence="5">The sequence shown here is derived from an EMBL/GenBank/DDBJ whole genome shotgun (WGS) entry which is preliminary data.</text>
</comment>
<dbReference type="GO" id="GO:0003677">
    <property type="term" value="F:DNA binding"/>
    <property type="evidence" value="ECO:0007669"/>
    <property type="project" value="UniProtKB-KW"/>
</dbReference>
<keyword evidence="2 5" id="KW-0067">ATP-binding</keyword>
<evidence type="ECO:0000256" key="2">
    <source>
        <dbReference type="ARBA" id="ARBA00022840"/>
    </source>
</evidence>
<evidence type="ECO:0000313" key="6">
    <source>
        <dbReference type="Proteomes" id="UP000540423"/>
    </source>
</evidence>
<dbReference type="GO" id="GO:0005737">
    <property type="term" value="C:cytoplasm"/>
    <property type="evidence" value="ECO:0007669"/>
    <property type="project" value="TreeGrafter"/>
</dbReference>
<organism evidence="5 6">
    <name type="scientific">Streptomyces candidus</name>
    <dbReference type="NCBI Taxonomy" id="67283"/>
    <lineage>
        <taxon>Bacteria</taxon>
        <taxon>Bacillati</taxon>
        <taxon>Actinomycetota</taxon>
        <taxon>Actinomycetes</taxon>
        <taxon>Kitasatosporales</taxon>
        <taxon>Streptomycetaceae</taxon>
        <taxon>Streptomyces</taxon>
    </lineage>
</organism>
<dbReference type="PROSITE" id="PS50043">
    <property type="entry name" value="HTH_LUXR_2"/>
    <property type="match status" value="1"/>
</dbReference>